<dbReference type="PANTHER" id="PTHR22916">
    <property type="entry name" value="GLYCOSYLTRANSFERASE"/>
    <property type="match status" value="1"/>
</dbReference>
<dbReference type="Gene3D" id="3.90.550.10">
    <property type="entry name" value="Spore Coat Polysaccharide Biosynthesis Protein SpsA, Chain A"/>
    <property type="match status" value="1"/>
</dbReference>
<dbReference type="KEGG" id="fjo:Fjoh_0315"/>
<dbReference type="SUPFAM" id="SSF53448">
    <property type="entry name" value="Nucleotide-diphospho-sugar transferases"/>
    <property type="match status" value="1"/>
</dbReference>
<evidence type="ECO:0000259" key="1">
    <source>
        <dbReference type="Pfam" id="PF00535"/>
    </source>
</evidence>
<evidence type="ECO:0000313" key="2">
    <source>
        <dbReference type="EMBL" id="ABQ03351.1"/>
    </source>
</evidence>
<dbReference type="RefSeq" id="WP_012022421.1">
    <property type="nucleotide sequence ID" value="NC_009441.1"/>
</dbReference>
<dbReference type="InterPro" id="IPR029044">
    <property type="entry name" value="Nucleotide-diphossugar_trans"/>
</dbReference>
<proteinExistence type="predicted"/>
<dbReference type="AlphaFoldDB" id="A5FN66"/>
<reference evidence="2 3" key="1">
    <citation type="journal article" date="2009" name="Appl. Environ. Microbiol.">
        <title>Novel features of the polysaccharide-digesting gliding bacterium Flavobacterium johnsoniae as revealed by genome sequence analysis.</title>
        <authorList>
            <person name="McBride M.J."/>
            <person name="Xie G."/>
            <person name="Martens E.C."/>
            <person name="Lapidus A."/>
            <person name="Henrissat B."/>
            <person name="Rhodes R.G."/>
            <person name="Goltsman E."/>
            <person name="Wang W."/>
            <person name="Xu J."/>
            <person name="Hunnicutt D.W."/>
            <person name="Staroscik A.M."/>
            <person name="Hoover T.R."/>
            <person name="Cheng Y.Q."/>
            <person name="Stein J.L."/>
        </authorList>
    </citation>
    <scope>NUCLEOTIDE SEQUENCE [LARGE SCALE GENOMIC DNA]</scope>
    <source>
        <strain evidence="3">ATCC 17061 / DSM 2064 / JCM 8514 / BCRC 14874 / CCUG 350202 / NBRC 14942 / NCIMB 11054 / UW101</strain>
    </source>
</reference>
<organism evidence="2 3">
    <name type="scientific">Flavobacterium johnsoniae (strain ATCC 17061 / DSM 2064 / JCM 8514 / BCRC 14874 / CCUG 350202 / NBRC 14942 / NCIMB 11054 / UW101)</name>
    <name type="common">Cytophaga johnsonae</name>
    <dbReference type="NCBI Taxonomy" id="376686"/>
    <lineage>
        <taxon>Bacteria</taxon>
        <taxon>Pseudomonadati</taxon>
        <taxon>Bacteroidota</taxon>
        <taxon>Flavobacteriia</taxon>
        <taxon>Flavobacteriales</taxon>
        <taxon>Flavobacteriaceae</taxon>
        <taxon>Flavobacterium</taxon>
    </lineage>
</organism>
<dbReference type="Pfam" id="PF00535">
    <property type="entry name" value="Glycos_transf_2"/>
    <property type="match status" value="1"/>
</dbReference>
<dbReference type="InterPro" id="IPR001173">
    <property type="entry name" value="Glyco_trans_2-like"/>
</dbReference>
<dbReference type="HOGENOM" id="CLU_025996_13_0_10"/>
<dbReference type="Proteomes" id="UP000006694">
    <property type="component" value="Chromosome"/>
</dbReference>
<gene>
    <name evidence="2" type="ordered locus">Fjoh_0315</name>
</gene>
<feature type="domain" description="Glycosyltransferase 2-like" evidence="1">
    <location>
        <begin position="4"/>
        <end position="158"/>
    </location>
</feature>
<evidence type="ECO:0000313" key="3">
    <source>
        <dbReference type="Proteomes" id="UP000006694"/>
    </source>
</evidence>
<keyword evidence="3" id="KW-1185">Reference proteome</keyword>
<protein>
    <submittedName>
        <fullName evidence="2">Candidate beta-glycosyltransferase Glycosyltransferase family 2</fullName>
    </submittedName>
</protein>
<dbReference type="PANTHER" id="PTHR22916:SF3">
    <property type="entry name" value="UDP-GLCNAC:BETAGAL BETA-1,3-N-ACETYLGLUCOSAMINYLTRANSFERASE-LIKE PROTEIN 1"/>
    <property type="match status" value="1"/>
</dbReference>
<dbReference type="OrthoDB" id="1374586at2"/>
<name>A5FN66_FLAJ1</name>
<dbReference type="EMBL" id="CP000685">
    <property type="protein sequence ID" value="ABQ03351.1"/>
    <property type="molecule type" value="Genomic_DNA"/>
</dbReference>
<dbReference type="GeneID" id="31763180"/>
<dbReference type="CAZy" id="GT2">
    <property type="family name" value="Glycosyltransferase Family 2"/>
</dbReference>
<dbReference type="eggNOG" id="COG0463">
    <property type="taxonomic scope" value="Bacteria"/>
</dbReference>
<sequence length="300" mass="35904">MLAIIIPYYKLTFFEETLKSLENQTNKRFKVYIGDDASQESPILLLEKFQSKFEFIYHKFEKNLGSISLTKQWDRCIDLAKEEKWLMILGDDDLLAENVVEEFYLNCSEFENKANVVRVASKIVSENNQNISEKFQHPKWETASNFYYRKYKGLTRSSLSEYIFAKNTYLKYGFKDYPLAWFSDDMAWIDFAEDRSIYTINNSQVMVRISNINITGKKDNFSVKNQAEELFYTDLVHKKIHLFNSIQKNDLLMTYEISIKKNRKVVFKEWKFLLKSYFRNGKIVPFLKCFRRFFRDFVLS</sequence>
<accession>A5FN66</accession>
<dbReference type="STRING" id="376686.Fjoh_0315"/>
<dbReference type="CDD" id="cd00761">
    <property type="entry name" value="Glyco_tranf_GTA_type"/>
    <property type="match status" value="1"/>
</dbReference>
<dbReference type="GO" id="GO:0016758">
    <property type="term" value="F:hexosyltransferase activity"/>
    <property type="evidence" value="ECO:0007669"/>
    <property type="project" value="UniProtKB-ARBA"/>
</dbReference>